<protein>
    <recommendedName>
        <fullName evidence="1">Endonuclease/exonuclease/phosphatase domain-containing protein</fullName>
    </recommendedName>
</protein>
<dbReference type="Proteomes" id="UP001202328">
    <property type="component" value="Unassembled WGS sequence"/>
</dbReference>
<dbReference type="GO" id="GO:0000175">
    <property type="term" value="F:3'-5'-RNA exonuclease activity"/>
    <property type="evidence" value="ECO:0007669"/>
    <property type="project" value="TreeGrafter"/>
</dbReference>
<evidence type="ECO:0000313" key="2">
    <source>
        <dbReference type="EMBL" id="KAI3920037.1"/>
    </source>
</evidence>
<sequence>MQAELNLETPYVGCEIIPIVSLHSKEGSKVIPDDKLKFNWYRLQNQERPICCMHPTQIATFQCRDCSVLEKHVKESFHCSLKCYHDQWLNHRKRHIAAPSQTTADVVDHESDYDCSCCSAFDKDSLINKNAEIVHGSWVKVGSSKTYLPTIKDFGYRLKLEAVAAFFSEGKPRVHTEVKTNHVIIPPPRRYMFPVTPLDGFSNFKLESKICFTRSFSVLSYNILADLCATPSRYSYCPASTLNWQYRSQNLLREIIRYDADVICLQEVQHDHFEEFFMPKLGEIGYSGIHKSKTSALFTSKKDYVFEGCATFFRLSKFRLIKKYELEFKRTAQKIAWSVDAEKSRSMMKDNIALTVILEAIKAEPVSDTLNHRICVANVHVSADPENTDVKLWQVGTLIEDLERNVAHSNIPVLICADLNSLPRSAAHTLVVNGRVDLKHEELVNTPDGIIEHLKLSHKLLPLASAYSSFSRTKNGDMIDSDTKEPRFTTATLYFRNTIDYIFYTEGLLTVKNLLELLDEESAIKHTAFPSPLWSSDHIALMSEFSWKSPS</sequence>
<reference evidence="2" key="1">
    <citation type="submission" date="2022-04" db="EMBL/GenBank/DDBJ databases">
        <title>A functionally conserved STORR gene fusion in Papaver species that diverged 16.8 million years ago.</title>
        <authorList>
            <person name="Catania T."/>
        </authorList>
    </citation>
    <scope>NUCLEOTIDE SEQUENCE</scope>
    <source>
        <strain evidence="2">S-188037</strain>
    </source>
</reference>
<dbReference type="Gene3D" id="3.60.10.10">
    <property type="entry name" value="Endonuclease/exonuclease/phosphatase"/>
    <property type="match status" value="1"/>
</dbReference>
<dbReference type="PANTHER" id="PTHR12121">
    <property type="entry name" value="CARBON CATABOLITE REPRESSOR PROTEIN 4"/>
    <property type="match status" value="1"/>
</dbReference>
<dbReference type="Pfam" id="PF03372">
    <property type="entry name" value="Exo_endo_phos"/>
    <property type="match status" value="1"/>
</dbReference>
<dbReference type="InterPro" id="IPR005135">
    <property type="entry name" value="Endo/exonuclease/phosphatase"/>
</dbReference>
<evidence type="ECO:0000313" key="3">
    <source>
        <dbReference type="Proteomes" id="UP001202328"/>
    </source>
</evidence>
<dbReference type="InterPro" id="IPR050410">
    <property type="entry name" value="CCR4/nocturin_mRNA_transcr"/>
</dbReference>
<evidence type="ECO:0000259" key="1">
    <source>
        <dbReference type="Pfam" id="PF03372"/>
    </source>
</evidence>
<organism evidence="2 3">
    <name type="scientific">Papaver atlanticum</name>
    <dbReference type="NCBI Taxonomy" id="357466"/>
    <lineage>
        <taxon>Eukaryota</taxon>
        <taxon>Viridiplantae</taxon>
        <taxon>Streptophyta</taxon>
        <taxon>Embryophyta</taxon>
        <taxon>Tracheophyta</taxon>
        <taxon>Spermatophyta</taxon>
        <taxon>Magnoliopsida</taxon>
        <taxon>Ranunculales</taxon>
        <taxon>Papaveraceae</taxon>
        <taxon>Papaveroideae</taxon>
        <taxon>Papaver</taxon>
    </lineage>
</organism>
<feature type="domain" description="Endonuclease/exonuclease/phosphatase" evidence="1">
    <location>
        <begin position="219"/>
        <end position="538"/>
    </location>
</feature>
<dbReference type="InterPro" id="IPR036691">
    <property type="entry name" value="Endo/exonu/phosph_ase_sf"/>
</dbReference>
<gene>
    <name evidence="2" type="ORF">MKW98_001293</name>
</gene>
<dbReference type="SUPFAM" id="SSF56219">
    <property type="entry name" value="DNase I-like"/>
    <property type="match status" value="1"/>
</dbReference>
<accession>A0AAD4XIE1</accession>
<name>A0AAD4XIE1_9MAGN</name>
<keyword evidence="3" id="KW-1185">Reference proteome</keyword>
<dbReference type="AlphaFoldDB" id="A0AAD4XIE1"/>
<dbReference type="PANTHER" id="PTHR12121:SF79">
    <property type="entry name" value="CARBON CATABOLITE REPRESSOR PROTEIN 4 HOMOLOG 1-LIKE ISOFORM X1"/>
    <property type="match status" value="1"/>
</dbReference>
<comment type="caution">
    <text evidence="2">The sequence shown here is derived from an EMBL/GenBank/DDBJ whole genome shotgun (WGS) entry which is preliminary data.</text>
</comment>
<proteinExistence type="predicted"/>
<dbReference type="EMBL" id="JAJJMB010008870">
    <property type="protein sequence ID" value="KAI3920037.1"/>
    <property type="molecule type" value="Genomic_DNA"/>
</dbReference>